<dbReference type="PROSITE" id="PS50195">
    <property type="entry name" value="PX"/>
    <property type="match status" value="1"/>
</dbReference>
<comment type="caution">
    <text evidence="2">The sequence shown here is derived from an EMBL/GenBank/DDBJ whole genome shotgun (WGS) entry which is preliminary data.</text>
</comment>
<protein>
    <recommendedName>
        <fullName evidence="1">PX domain-containing protein</fullName>
    </recommendedName>
</protein>
<sequence length="61" mass="7462">MRIFNSQTFEQRDIRVKYSFLSNLHSKLQDLNPDRQLPQFPKRDLIQSFMGEHNLRSRRNN</sequence>
<gene>
    <name evidence="2" type="ORF">POCTA_138.1.T0510216</name>
</gene>
<dbReference type="EMBL" id="CAJJDP010000051">
    <property type="protein sequence ID" value="CAD8168258.1"/>
    <property type="molecule type" value="Genomic_DNA"/>
</dbReference>
<dbReference type="GO" id="GO:0035091">
    <property type="term" value="F:phosphatidylinositol binding"/>
    <property type="evidence" value="ECO:0007669"/>
    <property type="project" value="InterPro"/>
</dbReference>
<organism evidence="2 3">
    <name type="scientific">Paramecium octaurelia</name>
    <dbReference type="NCBI Taxonomy" id="43137"/>
    <lineage>
        <taxon>Eukaryota</taxon>
        <taxon>Sar</taxon>
        <taxon>Alveolata</taxon>
        <taxon>Ciliophora</taxon>
        <taxon>Intramacronucleata</taxon>
        <taxon>Oligohymenophorea</taxon>
        <taxon>Peniculida</taxon>
        <taxon>Parameciidae</taxon>
        <taxon>Paramecium</taxon>
    </lineage>
</organism>
<reference evidence="2" key="1">
    <citation type="submission" date="2021-01" db="EMBL/GenBank/DDBJ databases">
        <authorList>
            <consortium name="Genoscope - CEA"/>
            <person name="William W."/>
        </authorList>
    </citation>
    <scope>NUCLEOTIDE SEQUENCE</scope>
</reference>
<feature type="domain" description="PX" evidence="1">
    <location>
        <begin position="1"/>
        <end position="61"/>
    </location>
</feature>
<dbReference type="Pfam" id="PF00787">
    <property type="entry name" value="PX"/>
    <property type="match status" value="1"/>
</dbReference>
<dbReference type="Proteomes" id="UP000683925">
    <property type="component" value="Unassembled WGS sequence"/>
</dbReference>
<dbReference type="AlphaFoldDB" id="A0A8S1USH1"/>
<evidence type="ECO:0000313" key="3">
    <source>
        <dbReference type="Proteomes" id="UP000683925"/>
    </source>
</evidence>
<dbReference type="InterPro" id="IPR001683">
    <property type="entry name" value="PX_dom"/>
</dbReference>
<accession>A0A8S1USH1</accession>
<name>A0A8S1USH1_PAROT</name>
<evidence type="ECO:0000313" key="2">
    <source>
        <dbReference type="EMBL" id="CAD8168258.1"/>
    </source>
</evidence>
<keyword evidence="3" id="KW-1185">Reference proteome</keyword>
<proteinExistence type="predicted"/>
<evidence type="ECO:0000259" key="1">
    <source>
        <dbReference type="PROSITE" id="PS50195"/>
    </source>
</evidence>